<sequence>MIMDINKKISLLMDEILSGAYIIPQMPQAQNELSRQAEAEYYATARRNMTKDFAHIIMGE</sequence>
<name>A0A3E4YKW1_9FIRM</name>
<accession>A0A3E4YKW1</accession>
<protein>
    <submittedName>
        <fullName evidence="1">Uncharacterized protein</fullName>
    </submittedName>
</protein>
<gene>
    <name evidence="1" type="ORF">DXB99_02045</name>
</gene>
<comment type="caution">
    <text evidence="1">The sequence shown here is derived from an EMBL/GenBank/DDBJ whole genome shotgun (WGS) entry which is preliminary data.</text>
</comment>
<reference evidence="1 2" key="1">
    <citation type="submission" date="2018-08" db="EMBL/GenBank/DDBJ databases">
        <title>A genome reference for cultivated species of the human gut microbiota.</title>
        <authorList>
            <person name="Zou Y."/>
            <person name="Xue W."/>
            <person name="Luo G."/>
        </authorList>
    </citation>
    <scope>NUCLEOTIDE SEQUENCE [LARGE SCALE GENOMIC DNA]</scope>
    <source>
        <strain evidence="1 2">OM07-13</strain>
    </source>
</reference>
<evidence type="ECO:0000313" key="2">
    <source>
        <dbReference type="Proteomes" id="UP000260758"/>
    </source>
</evidence>
<dbReference type="EMBL" id="QSTP01000001">
    <property type="protein sequence ID" value="RGM75340.1"/>
    <property type="molecule type" value="Genomic_DNA"/>
</dbReference>
<organism evidence="1 2">
    <name type="scientific">Agathobacter rectalis</name>
    <dbReference type="NCBI Taxonomy" id="39491"/>
    <lineage>
        <taxon>Bacteria</taxon>
        <taxon>Bacillati</taxon>
        <taxon>Bacillota</taxon>
        <taxon>Clostridia</taxon>
        <taxon>Lachnospirales</taxon>
        <taxon>Lachnospiraceae</taxon>
        <taxon>Agathobacter</taxon>
    </lineage>
</organism>
<dbReference type="RefSeq" id="WP_117718098.1">
    <property type="nucleotide sequence ID" value="NZ_QSTP01000001.1"/>
</dbReference>
<dbReference type="Proteomes" id="UP000260758">
    <property type="component" value="Unassembled WGS sequence"/>
</dbReference>
<proteinExistence type="predicted"/>
<evidence type="ECO:0000313" key="1">
    <source>
        <dbReference type="EMBL" id="RGM75340.1"/>
    </source>
</evidence>
<dbReference type="AlphaFoldDB" id="A0A3E4YKW1"/>